<dbReference type="Proteomes" id="UP001150538">
    <property type="component" value="Unassembled WGS sequence"/>
</dbReference>
<evidence type="ECO:0000256" key="2">
    <source>
        <dbReference type="ARBA" id="ARBA00022525"/>
    </source>
</evidence>
<sequence length="201" mass="20492">MKFIASLTLAALSVAGFAQVASAQQQKTYNINAFKDSTLLRSTVSCPNCPNSNCYECSLGAQSTLVVSAGGHAVNYAIIGFTLPSEATQAPDRLDNCKLTLPAPVNQLATNQVVNIYSADPFWDEYSVTANNAPALGSVIGQANIPAGGSPAAVDLTAACKAAAAKGAGFTVILTQGGGIDTITFPSKEAGRPATLAATIH</sequence>
<reference evidence="6" key="1">
    <citation type="submission" date="2022-07" db="EMBL/GenBank/DDBJ databases">
        <title>Phylogenomic reconstructions and comparative analyses of Kickxellomycotina fungi.</title>
        <authorList>
            <person name="Reynolds N.K."/>
            <person name="Stajich J.E."/>
            <person name="Barry K."/>
            <person name="Grigoriev I.V."/>
            <person name="Crous P."/>
            <person name="Smith M.E."/>
        </authorList>
    </citation>
    <scope>NUCLEOTIDE SEQUENCE</scope>
    <source>
        <strain evidence="6">NBRC 100468</strain>
    </source>
</reference>
<gene>
    <name evidence="6" type="ORF">H4219_005917</name>
</gene>
<feature type="chain" id="PRO_5040875443" description="Carbohydrate-binding module family 96 domain-containing protein" evidence="4">
    <location>
        <begin position="24"/>
        <end position="201"/>
    </location>
</feature>
<dbReference type="EMBL" id="JANBPU010000439">
    <property type="protein sequence ID" value="KAJ1911523.1"/>
    <property type="molecule type" value="Genomic_DNA"/>
</dbReference>
<feature type="domain" description="Carbohydrate-binding module family 96" evidence="5">
    <location>
        <begin position="60"/>
        <end position="192"/>
    </location>
</feature>
<evidence type="ECO:0000256" key="3">
    <source>
        <dbReference type="ARBA" id="ARBA00022729"/>
    </source>
</evidence>
<evidence type="ECO:0000259" key="5">
    <source>
        <dbReference type="Pfam" id="PF24517"/>
    </source>
</evidence>
<dbReference type="GO" id="GO:0005576">
    <property type="term" value="C:extracellular region"/>
    <property type="evidence" value="ECO:0007669"/>
    <property type="project" value="UniProtKB-SubCell"/>
</dbReference>
<keyword evidence="2" id="KW-0964">Secreted</keyword>
<dbReference type="OrthoDB" id="5555675at2759"/>
<comment type="subcellular location">
    <subcellularLocation>
        <location evidence="1">Secreted</location>
    </subcellularLocation>
</comment>
<feature type="signal peptide" evidence="4">
    <location>
        <begin position="1"/>
        <end position="23"/>
    </location>
</feature>
<evidence type="ECO:0000313" key="7">
    <source>
        <dbReference type="Proteomes" id="UP001150538"/>
    </source>
</evidence>
<dbReference type="NCBIfam" id="NF033679">
    <property type="entry name" value="DNRLRE_dom"/>
    <property type="match status" value="1"/>
</dbReference>
<proteinExistence type="predicted"/>
<organism evidence="6 7">
    <name type="scientific">Mycoemilia scoparia</name>
    <dbReference type="NCBI Taxonomy" id="417184"/>
    <lineage>
        <taxon>Eukaryota</taxon>
        <taxon>Fungi</taxon>
        <taxon>Fungi incertae sedis</taxon>
        <taxon>Zoopagomycota</taxon>
        <taxon>Kickxellomycotina</taxon>
        <taxon>Kickxellomycetes</taxon>
        <taxon>Kickxellales</taxon>
        <taxon>Kickxellaceae</taxon>
        <taxon>Mycoemilia</taxon>
    </lineage>
</organism>
<evidence type="ECO:0000313" key="6">
    <source>
        <dbReference type="EMBL" id="KAJ1911523.1"/>
    </source>
</evidence>
<dbReference type="Pfam" id="PF24517">
    <property type="entry name" value="CBM96"/>
    <property type="match status" value="1"/>
</dbReference>
<evidence type="ECO:0000256" key="1">
    <source>
        <dbReference type="ARBA" id="ARBA00004613"/>
    </source>
</evidence>
<protein>
    <recommendedName>
        <fullName evidence="5">Carbohydrate-binding module family 96 domain-containing protein</fullName>
    </recommendedName>
</protein>
<name>A0A9W7ZKU2_9FUNG</name>
<dbReference type="InterPro" id="IPR055372">
    <property type="entry name" value="CBM96"/>
</dbReference>
<evidence type="ECO:0000256" key="4">
    <source>
        <dbReference type="SAM" id="SignalP"/>
    </source>
</evidence>
<keyword evidence="7" id="KW-1185">Reference proteome</keyword>
<dbReference type="AlphaFoldDB" id="A0A9W7ZKU2"/>
<keyword evidence="3 4" id="KW-0732">Signal</keyword>
<accession>A0A9W7ZKU2</accession>
<comment type="caution">
    <text evidence="6">The sequence shown here is derived from an EMBL/GenBank/DDBJ whole genome shotgun (WGS) entry which is preliminary data.</text>
</comment>